<dbReference type="Pfam" id="PF13517">
    <property type="entry name" value="FG-GAP_3"/>
    <property type="match status" value="5"/>
</dbReference>
<evidence type="ECO:0000259" key="2">
    <source>
        <dbReference type="Pfam" id="PF07593"/>
    </source>
</evidence>
<dbReference type="RefSeq" id="WP_381525284.1">
    <property type="nucleotide sequence ID" value="NZ_JBHULN010000012.1"/>
</dbReference>
<keyword evidence="4" id="KW-1185">Reference proteome</keyword>
<comment type="caution">
    <text evidence="3">The sequence shown here is derived from an EMBL/GenBank/DDBJ whole genome shotgun (WGS) entry which is preliminary data.</text>
</comment>
<evidence type="ECO:0000313" key="4">
    <source>
        <dbReference type="Proteomes" id="UP001597469"/>
    </source>
</evidence>
<sequence>MARILCFLLLSILLITCQQDSGSAENALFELLPADQTGIHFANTLRESDSLNIVTYEYFYNGGGVGLGDINNDGLVDVFLGGNMTNSRLYLNKGGFTFEDITDKAGIHTGDGWATGISMVDINADGYLDMYVCRSGPNAPDKRANQLYINQHNGTFREQAKAYGLADTDHSTQAAFLDYDRDGDLDMYLVTNAMGPWGPNVIHRRVTDGSAPGTDKLYRNNGPDQSGQWTFSDVSRAAGILAEGYGLGVSVVDVNRDGWPDVYVANDYLSTDHFYINQKNGTFADQISDYFRHQSYSAMGTDAADIDNDGLVDFITVDMLPEDPQRRKNMIGLMNYDRHLSELRSGYTPQFMRNTLQHNNGPNPQTGEPTFSEIGRFAGIQATDWSWSALLADYDNDGYRDLLVTNGYPKDITNRDFVTYRMDQYQQGNANNQQLMKALNELEGADITNYLFSNNGGNLTFTNKSASWGFTKPSYSNGAAYADLDNDGDLDLVINNLNQEAFVYRNRASEHRKNHYLRLKLRGDKNNPNGLGASVTIYYQGKQQLAIQSPFRGYESTVELTLHFGLGTTTTVDSVRVDWPDGSTQVLTRIQSNQVLTVAQQDATTRQQPTKEANEPLFQDVAAKLGIRYKHTDELYIDFKIQPLLPHLLSQNGPGIAVGDMNGDGKEDFFVGGAFNQSGKLFVQGANDSFVSQPLTTSQKFEEDMGSVLFDADADGDLDLYVVSGSNEFEPGSQYYLDRLYVNTGNDSKGFPRFTLAPNALPPIRSSGSTVNAADFDRDGDLDVFVGGQLSPGQYPMPTSSYVLRNDGDRNTGPRFTNITPDVCPALNKAGMVTAALWTDFDQDGWVDLLLAGEWMSLIFLKNDHGKLIDVSPKTGLTHTHGWWNSLVAADFDEDGDIDYVAGNLGLNNDWRTSPSKPLTVFAGDYDHNGTVDPILCRYQGETLVPVCPRDELTSQINSFRKKFPSYASYAKASLSDIVSADDLTHAYTAKSETFHSVYIENQGHGQFRTRPLPVAAQLAPLFGMTTGDYNQDGYLDLLLTGNSYATEAITGRYDAFSGLLLAGNGKGNFTPISAQKSGFFVGGDAKGLAELSLSSGRRLLLAAQNNDSLKAFSQPTKLTKTIRAKPLDAYAVIKLTNGRTIRQEFYYGSAYLSQSSRVLTVPANVTEVFVYDFMGKSRRVSP</sequence>
<dbReference type="InterPro" id="IPR027039">
    <property type="entry name" value="Crtac1"/>
</dbReference>
<dbReference type="PANTHER" id="PTHR16026:SF0">
    <property type="entry name" value="CARTILAGE ACIDIC PROTEIN 1"/>
    <property type="match status" value="1"/>
</dbReference>
<evidence type="ECO:0000313" key="3">
    <source>
        <dbReference type="EMBL" id="MFD2572691.1"/>
    </source>
</evidence>
<reference evidence="4" key="1">
    <citation type="journal article" date="2019" name="Int. J. Syst. Evol. Microbiol.">
        <title>The Global Catalogue of Microorganisms (GCM) 10K type strain sequencing project: providing services to taxonomists for standard genome sequencing and annotation.</title>
        <authorList>
            <consortium name="The Broad Institute Genomics Platform"/>
            <consortium name="The Broad Institute Genome Sequencing Center for Infectious Disease"/>
            <person name="Wu L."/>
            <person name="Ma J."/>
        </authorList>
    </citation>
    <scope>NUCLEOTIDE SEQUENCE [LARGE SCALE GENOMIC DNA]</scope>
    <source>
        <strain evidence="4">KCTC 42805</strain>
    </source>
</reference>
<dbReference type="Gene3D" id="2.130.10.130">
    <property type="entry name" value="Integrin alpha, N-terminal"/>
    <property type="match status" value="4"/>
</dbReference>
<dbReference type="EMBL" id="JBHULN010000012">
    <property type="protein sequence ID" value="MFD2572691.1"/>
    <property type="molecule type" value="Genomic_DNA"/>
</dbReference>
<dbReference type="InterPro" id="IPR013517">
    <property type="entry name" value="FG-GAP"/>
</dbReference>
<keyword evidence="1" id="KW-0732">Signal</keyword>
<dbReference type="InterPro" id="IPR011519">
    <property type="entry name" value="UnbV_ASPIC"/>
</dbReference>
<dbReference type="Proteomes" id="UP001597469">
    <property type="component" value="Unassembled WGS sequence"/>
</dbReference>
<gene>
    <name evidence="3" type="ORF">ACFSUS_18775</name>
</gene>
<dbReference type="SUPFAM" id="SSF69318">
    <property type="entry name" value="Integrin alpha N-terminal domain"/>
    <property type="match status" value="3"/>
</dbReference>
<accession>A0ABW5M9A1</accession>
<dbReference type="InterPro" id="IPR028994">
    <property type="entry name" value="Integrin_alpha_N"/>
</dbReference>
<proteinExistence type="predicted"/>
<organism evidence="3 4">
    <name type="scientific">Spirosoma soli</name>
    <dbReference type="NCBI Taxonomy" id="1770529"/>
    <lineage>
        <taxon>Bacteria</taxon>
        <taxon>Pseudomonadati</taxon>
        <taxon>Bacteroidota</taxon>
        <taxon>Cytophagia</taxon>
        <taxon>Cytophagales</taxon>
        <taxon>Cytophagaceae</taxon>
        <taxon>Spirosoma</taxon>
    </lineage>
</organism>
<protein>
    <submittedName>
        <fullName evidence="3">VCBS repeat-containing protein</fullName>
    </submittedName>
</protein>
<dbReference type="Pfam" id="PF07593">
    <property type="entry name" value="UnbV_ASPIC"/>
    <property type="match status" value="1"/>
</dbReference>
<feature type="domain" description="ASPIC/UnbV" evidence="2">
    <location>
        <begin position="530"/>
        <end position="597"/>
    </location>
</feature>
<dbReference type="PANTHER" id="PTHR16026">
    <property type="entry name" value="CARTILAGE ACIDIC PROTEIN 1"/>
    <property type="match status" value="1"/>
</dbReference>
<evidence type="ECO:0000256" key="1">
    <source>
        <dbReference type="ARBA" id="ARBA00022729"/>
    </source>
</evidence>
<name>A0ABW5M9A1_9BACT</name>